<sequence>GTAGPPFSFLWLLGFAGVFCLFFEVKSHSVARLECSGTISAHCNLRLPGSSNSPVSTSQVAETTGVRHHAQRICVFLVERGFTILARMVSKHLTSSDLPLLPPKVLGLHVSHGAWPPA</sequence>
<evidence type="ECO:0000313" key="3">
    <source>
        <dbReference type="Proteomes" id="UP000008225"/>
    </source>
</evidence>
<organism evidence="2 3">
    <name type="scientific">Callithrix jacchus</name>
    <name type="common">White-tufted-ear marmoset</name>
    <name type="synonym">Simia Jacchus</name>
    <dbReference type="NCBI Taxonomy" id="9483"/>
    <lineage>
        <taxon>Eukaryota</taxon>
        <taxon>Metazoa</taxon>
        <taxon>Chordata</taxon>
        <taxon>Craniata</taxon>
        <taxon>Vertebrata</taxon>
        <taxon>Euteleostomi</taxon>
        <taxon>Mammalia</taxon>
        <taxon>Eutheria</taxon>
        <taxon>Euarchontoglires</taxon>
        <taxon>Primates</taxon>
        <taxon>Haplorrhini</taxon>
        <taxon>Platyrrhini</taxon>
        <taxon>Cebidae</taxon>
        <taxon>Callitrichinae</taxon>
        <taxon>Callithrix</taxon>
        <taxon>Callithrix</taxon>
    </lineage>
</organism>
<evidence type="ECO:0000313" key="2">
    <source>
        <dbReference type="Ensembl" id="ENSCJAP00000091730.1"/>
    </source>
</evidence>
<reference evidence="2" key="3">
    <citation type="submission" date="2025-09" db="UniProtKB">
        <authorList>
            <consortium name="Ensembl"/>
        </authorList>
    </citation>
    <scope>IDENTIFICATION</scope>
</reference>
<dbReference type="GeneTree" id="ENSGT01150000286943"/>
<keyword evidence="1" id="KW-0472">Membrane</keyword>
<reference evidence="2 3" key="1">
    <citation type="submission" date="2009-03" db="EMBL/GenBank/DDBJ databases">
        <authorList>
            <person name="Warren W."/>
            <person name="Ye L."/>
            <person name="Minx P."/>
            <person name="Worley K."/>
            <person name="Gibbs R."/>
            <person name="Wilson R.K."/>
        </authorList>
    </citation>
    <scope>NUCLEOTIDE SEQUENCE [LARGE SCALE GENOMIC DNA]</scope>
</reference>
<keyword evidence="1" id="KW-0812">Transmembrane</keyword>
<accession>A0A8I3WD15</accession>
<dbReference type="PANTHER" id="PTHR12138">
    <property type="entry name" value="PRIMATE-EXPANDED PROTEIN FAMILY"/>
    <property type="match status" value="1"/>
</dbReference>
<feature type="transmembrane region" description="Helical" evidence="1">
    <location>
        <begin position="6"/>
        <end position="23"/>
    </location>
</feature>
<protein>
    <submittedName>
        <fullName evidence="2">Uncharacterized protein</fullName>
    </submittedName>
</protein>
<name>A0A8I3WD15_CALJA</name>
<keyword evidence="1" id="KW-1133">Transmembrane helix</keyword>
<proteinExistence type="predicted"/>
<dbReference type="PANTHER" id="PTHR12138:SF135">
    <property type="entry name" value="SAM DOMAIN-CONTAINING PROTEIN"/>
    <property type="match status" value="1"/>
</dbReference>
<evidence type="ECO:0000256" key="1">
    <source>
        <dbReference type="SAM" id="Phobius"/>
    </source>
</evidence>
<reference evidence="2" key="2">
    <citation type="submission" date="2025-08" db="UniProtKB">
        <authorList>
            <consortium name="Ensembl"/>
        </authorList>
    </citation>
    <scope>IDENTIFICATION</scope>
</reference>
<dbReference type="Proteomes" id="UP000008225">
    <property type="component" value="Chromosome 19"/>
</dbReference>
<keyword evidence="3" id="KW-1185">Reference proteome</keyword>
<dbReference type="AlphaFoldDB" id="A0A8I3WD15"/>
<dbReference type="Ensembl" id="ENSCJAT00000147516.1">
    <property type="protein sequence ID" value="ENSCJAP00000091730.1"/>
    <property type="gene ID" value="ENSCJAG00000076408.1"/>
</dbReference>